<name>A0AA40FAM2_9PEZI</name>
<gene>
    <name evidence="2" type="ORF">B0T18DRAFT_31618</name>
</gene>
<feature type="compositionally biased region" description="Polar residues" evidence="1">
    <location>
        <begin position="153"/>
        <end position="166"/>
    </location>
</feature>
<feature type="region of interest" description="Disordered" evidence="1">
    <location>
        <begin position="146"/>
        <end position="166"/>
    </location>
</feature>
<dbReference type="AlphaFoldDB" id="A0AA40FAM2"/>
<organism evidence="2 3">
    <name type="scientific">Schizothecium vesticola</name>
    <dbReference type="NCBI Taxonomy" id="314040"/>
    <lineage>
        <taxon>Eukaryota</taxon>
        <taxon>Fungi</taxon>
        <taxon>Dikarya</taxon>
        <taxon>Ascomycota</taxon>
        <taxon>Pezizomycotina</taxon>
        <taxon>Sordariomycetes</taxon>
        <taxon>Sordariomycetidae</taxon>
        <taxon>Sordariales</taxon>
        <taxon>Schizotheciaceae</taxon>
        <taxon>Schizothecium</taxon>
    </lineage>
</organism>
<reference evidence="2" key="1">
    <citation type="submission" date="2023-06" db="EMBL/GenBank/DDBJ databases">
        <title>Genome-scale phylogeny and comparative genomics of the fungal order Sordariales.</title>
        <authorList>
            <consortium name="Lawrence Berkeley National Laboratory"/>
            <person name="Hensen N."/>
            <person name="Bonometti L."/>
            <person name="Westerberg I."/>
            <person name="Brannstrom I.O."/>
            <person name="Guillou S."/>
            <person name="Cros-Aarteil S."/>
            <person name="Calhoun S."/>
            <person name="Haridas S."/>
            <person name="Kuo A."/>
            <person name="Mondo S."/>
            <person name="Pangilinan J."/>
            <person name="Riley R."/>
            <person name="LaButti K."/>
            <person name="Andreopoulos B."/>
            <person name="Lipzen A."/>
            <person name="Chen C."/>
            <person name="Yanf M."/>
            <person name="Daum C."/>
            <person name="Ng V."/>
            <person name="Clum A."/>
            <person name="Steindorff A."/>
            <person name="Ohm R."/>
            <person name="Martin F."/>
            <person name="Silar P."/>
            <person name="Natvig D."/>
            <person name="Lalanne C."/>
            <person name="Gautier V."/>
            <person name="Ament-velasquez S.L."/>
            <person name="Kruys A."/>
            <person name="Hutchinson M.I."/>
            <person name="Powell A.J."/>
            <person name="Barry K."/>
            <person name="Miller A.N."/>
            <person name="Grigoriev I.V."/>
            <person name="Debuchy R."/>
            <person name="Gladieux P."/>
            <person name="Thoren M.H."/>
            <person name="Johannesson H."/>
        </authorList>
    </citation>
    <scope>NUCLEOTIDE SEQUENCE</scope>
    <source>
        <strain evidence="2">SMH3187-1</strain>
    </source>
</reference>
<accession>A0AA40FAM2</accession>
<proteinExistence type="predicted"/>
<sequence length="241" mass="26605">MELKCDPYGISLPLMQVFGGRDPDGQVYVHLPRGWEDHLDKVPFTCRSLTIRGGRGDHLVRQREGRSYSQISKNVHPPFSSIWLRASCSTLQDGKSSSRQSIEGRGTDTATPIAATTAERGFRSNSVCGLESGALVHFPVTGFRAERNEPTDKTSPQARASQEGQNRMATCQIHKLARGAWGDKFRSRRLQQCPCLAERNCWRGSWVREGRWRTGGTGDCGGIGVRGGPASSEKVPGRMFQ</sequence>
<dbReference type="Proteomes" id="UP001172155">
    <property type="component" value="Unassembled WGS sequence"/>
</dbReference>
<evidence type="ECO:0000313" key="3">
    <source>
        <dbReference type="Proteomes" id="UP001172155"/>
    </source>
</evidence>
<protein>
    <submittedName>
        <fullName evidence="2">Uncharacterized protein</fullName>
    </submittedName>
</protein>
<evidence type="ECO:0000256" key="1">
    <source>
        <dbReference type="SAM" id="MobiDB-lite"/>
    </source>
</evidence>
<keyword evidence="3" id="KW-1185">Reference proteome</keyword>
<comment type="caution">
    <text evidence="2">The sequence shown here is derived from an EMBL/GenBank/DDBJ whole genome shotgun (WGS) entry which is preliminary data.</text>
</comment>
<evidence type="ECO:0000313" key="2">
    <source>
        <dbReference type="EMBL" id="KAK0754150.1"/>
    </source>
</evidence>
<dbReference type="EMBL" id="JAUKUD010000001">
    <property type="protein sequence ID" value="KAK0754150.1"/>
    <property type="molecule type" value="Genomic_DNA"/>
</dbReference>
<feature type="region of interest" description="Disordered" evidence="1">
    <location>
        <begin position="220"/>
        <end position="241"/>
    </location>
</feature>